<reference evidence="1" key="1">
    <citation type="submission" date="2013-07" db="EMBL/GenBank/DDBJ databases">
        <title>The genome of Eucalyptus grandis.</title>
        <authorList>
            <person name="Schmutz J."/>
            <person name="Hayes R."/>
            <person name="Myburg A."/>
            <person name="Tuskan G."/>
            <person name="Grattapaglia D."/>
            <person name="Rokhsar D.S."/>
        </authorList>
    </citation>
    <scope>NUCLEOTIDE SEQUENCE</scope>
    <source>
        <tissue evidence="1">Leaf extractions</tissue>
    </source>
</reference>
<name>A0A059D465_EUCGR</name>
<dbReference type="EMBL" id="KK198754">
    <property type="protein sequence ID" value="KCW84970.1"/>
    <property type="molecule type" value="Genomic_DNA"/>
</dbReference>
<accession>A0A059D465</accession>
<gene>
    <name evidence="1" type="ORF">EUGRSUZ_B01796</name>
</gene>
<organism evidence="1">
    <name type="scientific">Eucalyptus grandis</name>
    <name type="common">Flooded gum</name>
    <dbReference type="NCBI Taxonomy" id="71139"/>
    <lineage>
        <taxon>Eukaryota</taxon>
        <taxon>Viridiplantae</taxon>
        <taxon>Streptophyta</taxon>
        <taxon>Embryophyta</taxon>
        <taxon>Tracheophyta</taxon>
        <taxon>Spermatophyta</taxon>
        <taxon>Magnoliopsida</taxon>
        <taxon>eudicotyledons</taxon>
        <taxon>Gunneridae</taxon>
        <taxon>Pentapetalae</taxon>
        <taxon>rosids</taxon>
        <taxon>malvids</taxon>
        <taxon>Myrtales</taxon>
        <taxon>Myrtaceae</taxon>
        <taxon>Myrtoideae</taxon>
        <taxon>Eucalypteae</taxon>
        <taxon>Eucalyptus</taxon>
    </lineage>
</organism>
<dbReference type="AlphaFoldDB" id="A0A059D465"/>
<evidence type="ECO:0000313" key="1">
    <source>
        <dbReference type="EMBL" id="KCW84970.1"/>
    </source>
</evidence>
<proteinExistence type="predicted"/>
<dbReference type="Gramene" id="KCW84970">
    <property type="protein sequence ID" value="KCW84970"/>
    <property type="gene ID" value="EUGRSUZ_B01796"/>
</dbReference>
<sequence>MNIQNLMRLLTYIHLHLESIKMPKICNRHQFFTIQFNRLYFHILKTDPCTSCSWLNRYISFFQICIFMHKLGHVSMSWDKMSTHNL</sequence>
<dbReference type="InParanoid" id="A0A059D465"/>
<protein>
    <submittedName>
        <fullName evidence="1">Uncharacterized protein</fullName>
    </submittedName>
</protein>